<dbReference type="InterPro" id="IPR003599">
    <property type="entry name" value="Ig_sub"/>
</dbReference>
<protein>
    <recommendedName>
        <fullName evidence="11">Papilin</fullName>
    </recommendedName>
</protein>
<feature type="compositionally biased region" description="Polar residues" evidence="6">
    <location>
        <begin position="128"/>
        <end position="140"/>
    </location>
</feature>
<dbReference type="InterPro" id="IPR010909">
    <property type="entry name" value="PLAC"/>
</dbReference>
<evidence type="ECO:0000259" key="8">
    <source>
        <dbReference type="PROSITE" id="PS50900"/>
    </source>
</evidence>
<evidence type="ECO:0000259" key="7">
    <source>
        <dbReference type="PROSITE" id="PS50835"/>
    </source>
</evidence>
<dbReference type="InterPro" id="IPR050439">
    <property type="entry name" value="ADAMTS_ADAMTS-like"/>
</dbReference>
<organism evidence="9 10">
    <name type="scientific">Dissostichus mawsoni</name>
    <name type="common">Antarctic cod</name>
    <dbReference type="NCBI Taxonomy" id="36200"/>
    <lineage>
        <taxon>Eukaryota</taxon>
        <taxon>Metazoa</taxon>
        <taxon>Chordata</taxon>
        <taxon>Craniata</taxon>
        <taxon>Vertebrata</taxon>
        <taxon>Euteleostomi</taxon>
        <taxon>Actinopterygii</taxon>
        <taxon>Neopterygii</taxon>
        <taxon>Teleostei</taxon>
        <taxon>Neoteleostei</taxon>
        <taxon>Acanthomorphata</taxon>
        <taxon>Eupercaria</taxon>
        <taxon>Perciformes</taxon>
        <taxon>Notothenioidei</taxon>
        <taxon>Nototheniidae</taxon>
        <taxon>Dissostichus</taxon>
    </lineage>
</organism>
<dbReference type="Pfam" id="PF05986">
    <property type="entry name" value="ADAMTS_spacer1"/>
    <property type="match status" value="1"/>
</dbReference>
<dbReference type="Gene3D" id="2.60.40.10">
    <property type="entry name" value="Immunoglobulins"/>
    <property type="match status" value="3"/>
</dbReference>
<dbReference type="PROSITE" id="PS50900">
    <property type="entry name" value="PLAC"/>
    <property type="match status" value="1"/>
</dbReference>
<dbReference type="Pfam" id="PF00090">
    <property type="entry name" value="TSP_1"/>
    <property type="match status" value="1"/>
</dbReference>
<evidence type="ECO:0000313" key="9">
    <source>
        <dbReference type="EMBL" id="KAF3845404.1"/>
    </source>
</evidence>
<dbReference type="GO" id="GO:0030198">
    <property type="term" value="P:extracellular matrix organization"/>
    <property type="evidence" value="ECO:0007669"/>
    <property type="project" value="InterPro"/>
</dbReference>
<dbReference type="Proteomes" id="UP000518266">
    <property type="component" value="Unassembled WGS sequence"/>
</dbReference>
<reference evidence="9 10" key="1">
    <citation type="submission" date="2020-03" db="EMBL/GenBank/DDBJ databases">
        <title>Dissostichus mawsoni Genome sequencing and assembly.</title>
        <authorList>
            <person name="Park H."/>
        </authorList>
    </citation>
    <scope>NUCLEOTIDE SEQUENCE [LARGE SCALE GENOMIC DNA]</scope>
    <source>
        <strain evidence="9">DM0001</strain>
        <tissue evidence="9">Muscle</tissue>
    </source>
</reference>
<dbReference type="SMART" id="SM00406">
    <property type="entry name" value="IGv"/>
    <property type="match status" value="2"/>
</dbReference>
<dbReference type="GO" id="GO:0004867">
    <property type="term" value="F:serine-type endopeptidase inhibitor activity"/>
    <property type="evidence" value="ECO:0007669"/>
    <property type="project" value="InterPro"/>
</dbReference>
<comment type="caution">
    <text evidence="9">The sequence shown here is derived from an EMBL/GenBank/DDBJ whole genome shotgun (WGS) entry which is preliminary data.</text>
</comment>
<evidence type="ECO:0008006" key="11">
    <source>
        <dbReference type="Google" id="ProtNLM"/>
    </source>
</evidence>
<dbReference type="InterPro" id="IPR002223">
    <property type="entry name" value="Kunitz_BPTI"/>
</dbReference>
<dbReference type="InterPro" id="IPR036880">
    <property type="entry name" value="Kunitz_BPTI_sf"/>
</dbReference>
<feature type="region of interest" description="Disordered" evidence="6">
    <location>
        <begin position="610"/>
        <end position="657"/>
    </location>
</feature>
<dbReference type="SMART" id="SM00131">
    <property type="entry name" value="KU"/>
    <property type="match status" value="1"/>
</dbReference>
<dbReference type="SUPFAM" id="SSF48726">
    <property type="entry name" value="Immunoglobulin"/>
    <property type="match status" value="3"/>
</dbReference>
<gene>
    <name evidence="9" type="ORF">F7725_008567</name>
</gene>
<evidence type="ECO:0000256" key="6">
    <source>
        <dbReference type="SAM" id="MobiDB-lite"/>
    </source>
</evidence>
<proteinExistence type="predicted"/>
<dbReference type="PANTHER" id="PTHR13723">
    <property type="entry name" value="ADAMTS A DISINTEGRIN AND METALLOPROTEASE WITH THROMBOSPONDIN MOTIFS PROTEASE"/>
    <property type="match status" value="1"/>
</dbReference>
<feature type="compositionally biased region" description="Polar residues" evidence="6">
    <location>
        <begin position="540"/>
        <end position="557"/>
    </location>
</feature>
<keyword evidence="4" id="KW-0677">Repeat</keyword>
<dbReference type="InterPro" id="IPR013273">
    <property type="entry name" value="ADAMTS/ADAMTS-like"/>
</dbReference>
<feature type="domain" description="Ig-like" evidence="7">
    <location>
        <begin position="735"/>
        <end position="833"/>
    </location>
</feature>
<dbReference type="Pfam" id="PF08686">
    <property type="entry name" value="PLAC"/>
    <property type="match status" value="1"/>
</dbReference>
<dbReference type="SUPFAM" id="SSF57362">
    <property type="entry name" value="BPTI-like"/>
    <property type="match status" value="1"/>
</dbReference>
<dbReference type="Gene3D" id="4.10.410.10">
    <property type="entry name" value="Pancreatic trypsin inhibitor Kunitz domain"/>
    <property type="match status" value="1"/>
</dbReference>
<dbReference type="InterPro" id="IPR010294">
    <property type="entry name" value="ADAMTS_spacer1"/>
</dbReference>
<evidence type="ECO:0000256" key="2">
    <source>
        <dbReference type="ARBA" id="ARBA00022525"/>
    </source>
</evidence>
<dbReference type="OrthoDB" id="9948486at2759"/>
<dbReference type="InterPro" id="IPR013098">
    <property type="entry name" value="Ig_I-set"/>
</dbReference>
<dbReference type="Gene3D" id="2.20.100.10">
    <property type="entry name" value="Thrombospondin type-1 (TSP1) repeat"/>
    <property type="match status" value="3"/>
</dbReference>
<dbReference type="InterPro" id="IPR000884">
    <property type="entry name" value="TSP1_rpt"/>
</dbReference>
<feature type="compositionally biased region" description="Pro residues" evidence="6">
    <location>
        <begin position="716"/>
        <end position="730"/>
    </location>
</feature>
<dbReference type="Pfam" id="PF19030">
    <property type="entry name" value="TSP1_ADAMTS"/>
    <property type="match status" value="2"/>
</dbReference>
<keyword evidence="5" id="KW-1015">Disulfide bond</keyword>
<evidence type="ECO:0000256" key="1">
    <source>
        <dbReference type="ARBA" id="ARBA00004613"/>
    </source>
</evidence>
<dbReference type="GO" id="GO:0004222">
    <property type="term" value="F:metalloendopeptidase activity"/>
    <property type="evidence" value="ECO:0007669"/>
    <property type="project" value="TreeGrafter"/>
</dbReference>
<dbReference type="GO" id="GO:0031012">
    <property type="term" value="C:extracellular matrix"/>
    <property type="evidence" value="ECO:0007669"/>
    <property type="project" value="TreeGrafter"/>
</dbReference>
<keyword evidence="3" id="KW-0732">Signal</keyword>
<dbReference type="InterPro" id="IPR013783">
    <property type="entry name" value="Ig-like_fold"/>
</dbReference>
<dbReference type="PROSITE" id="PS50835">
    <property type="entry name" value="IG_LIKE"/>
    <property type="match status" value="3"/>
</dbReference>
<dbReference type="Pfam" id="PF13927">
    <property type="entry name" value="Ig_3"/>
    <property type="match status" value="1"/>
</dbReference>
<dbReference type="SUPFAM" id="SSF82895">
    <property type="entry name" value="TSP-1 type 1 repeat"/>
    <property type="match status" value="3"/>
</dbReference>
<feature type="region of interest" description="Disordered" evidence="6">
    <location>
        <begin position="688"/>
        <end position="750"/>
    </location>
</feature>
<feature type="domain" description="PLAC" evidence="8">
    <location>
        <begin position="1038"/>
        <end position="1077"/>
    </location>
</feature>
<evidence type="ECO:0000256" key="4">
    <source>
        <dbReference type="ARBA" id="ARBA00022737"/>
    </source>
</evidence>
<feature type="region of interest" description="Disordered" evidence="6">
    <location>
        <begin position="765"/>
        <end position="801"/>
    </location>
</feature>
<feature type="region of interest" description="Disordered" evidence="6">
    <location>
        <begin position="512"/>
        <end position="562"/>
    </location>
</feature>
<dbReference type="SMART" id="SM00209">
    <property type="entry name" value="TSP1"/>
    <property type="match status" value="3"/>
</dbReference>
<feature type="domain" description="Ig-like" evidence="7">
    <location>
        <begin position="882"/>
        <end position="935"/>
    </location>
</feature>
<dbReference type="GO" id="GO:0005576">
    <property type="term" value="C:extracellular region"/>
    <property type="evidence" value="ECO:0007669"/>
    <property type="project" value="UniProtKB-SubCell"/>
</dbReference>
<dbReference type="InterPro" id="IPR013106">
    <property type="entry name" value="Ig_V-set"/>
</dbReference>
<evidence type="ECO:0000313" key="10">
    <source>
        <dbReference type="Proteomes" id="UP000518266"/>
    </source>
</evidence>
<evidence type="ECO:0000256" key="3">
    <source>
        <dbReference type="ARBA" id="ARBA00022729"/>
    </source>
</evidence>
<accession>A0A7J5Y7J5</accession>
<dbReference type="Gene3D" id="2.60.120.830">
    <property type="match status" value="1"/>
</dbReference>
<dbReference type="SMART" id="SM00408">
    <property type="entry name" value="IGc2"/>
    <property type="match status" value="3"/>
</dbReference>
<keyword evidence="10" id="KW-1185">Reference proteome</keyword>
<dbReference type="Pfam" id="PF00014">
    <property type="entry name" value="Kunitz_BPTI"/>
    <property type="match status" value="1"/>
</dbReference>
<dbReference type="PRINTS" id="PR01857">
    <property type="entry name" value="ADAMTSFAMILY"/>
</dbReference>
<feature type="compositionally biased region" description="Polar residues" evidence="6">
    <location>
        <begin position="149"/>
        <end position="169"/>
    </location>
</feature>
<dbReference type="FunFam" id="2.20.100.10:FF:000005">
    <property type="entry name" value="ADAM metallopeptidase with thrombospondin type 1 motif 9"/>
    <property type="match status" value="1"/>
</dbReference>
<dbReference type="PROSITE" id="PS50092">
    <property type="entry name" value="TSP1"/>
    <property type="match status" value="3"/>
</dbReference>
<dbReference type="GO" id="GO:0006508">
    <property type="term" value="P:proteolysis"/>
    <property type="evidence" value="ECO:0007669"/>
    <property type="project" value="TreeGrafter"/>
</dbReference>
<dbReference type="InterPro" id="IPR036179">
    <property type="entry name" value="Ig-like_dom_sf"/>
</dbReference>
<dbReference type="InterPro" id="IPR007110">
    <property type="entry name" value="Ig-like_dom"/>
</dbReference>
<comment type="subcellular location">
    <subcellularLocation>
        <location evidence="1">Secreted</location>
    </subcellularLocation>
</comment>
<evidence type="ECO:0000256" key="5">
    <source>
        <dbReference type="ARBA" id="ARBA00023157"/>
    </source>
</evidence>
<feature type="domain" description="Ig-like" evidence="7">
    <location>
        <begin position="942"/>
        <end position="1029"/>
    </location>
</feature>
<keyword evidence="2" id="KW-0964">Secreted</keyword>
<dbReference type="InterPro" id="IPR036383">
    <property type="entry name" value="TSP1_rpt_sf"/>
</dbReference>
<sequence>MVSCCKQDRFRETDRRGITPLLYPGEAASPFRRTFPLKTARSSGETHRALGLTQSDFRGSATGTMKTLLPLLVLLQLLIAPALTLPSVDHWDTWSPYGECSRSCGGGLTMRSRRCLTSGPMEDTTVWDQRSLTASATSRTVPRDRRISARSNAPSSTGPTSRGNSTSGCLITELRGGRDAVPPGRKDVCVEGVCKEDPCLQCGGNGQSCSQVKNSFTVQDLPTGYNQMFIIPVGATTISIRETNLRGEYYLNGHWVIEFSRATPVAGTMLYYQRGAEGDNVPETLIGRGPTTEPLVVELISQEPNQGVEYEFYLPNGRSRQGYYWSFGSWPQNNRTCNPHTCPQTRSWQSGEWNACSVTCGGGSQLRSVQCVSHDAAGPRVVEDAVCAAYAEAPLALQTCNMQKCAEFRATRWSALWFRGTDRDVSCVGSGGMRLEETACSALSRPVAARTCSQPPCIRTPPISTRPISWHLGDWGLCSRSCGSGSRERQVICSDRERNLYPVSECNAHPKPSTVERCNTQSSPARRWFPASRTHEDTTTLRLFSSPTHRTSPQDPQGSAPALHCSQAPYGCCPDGRTAARGHQGLGCPGPPPHRRAAALQPEQLRLLSGRSDAGSGSQQRGLTPLSANSPPTGAATTAPRQQGVPTERAAPTPQPHWMPRYHFDVLTSKCLHFWFGSCHGNSNNFMTGPSASGPAREAPPAPDSHQRRHAGPQSEDPPCPQTQTPPPLPLSTRPRSQPDSGGVSIDQTDPSSVEALVGQTVVLPCRVSPPPSSTVKVDWRRDGDPLSTRRHHQKPNGSLLVGPLSQLDSGWFLCVATREQERDHRYIYLSVSVGSSLVPILMPRDGPLQYRPLGLLSAGDAFRTDGPALLHHRPPSALKAVSIQWTKDGQTLSDPRLTQHSDGSLSIVSLQAADSALYTCTASSEQQLEQRTLQLKVQADLKITTAPNNIQVPEGSTALLPCVVSGDNVNIGWSRNGVPVRPDGRLVLKSSDGSLILNSVTPADEGTYTCNAYTGIYSVSATAEVKVTKHTQQDEDVPPECVDQPDLANCDLIVYARLCSNSYYSSFCCASCTRHSLRRRRGGRLW</sequence>
<feature type="region of interest" description="Disordered" evidence="6">
    <location>
        <begin position="128"/>
        <end position="169"/>
    </location>
</feature>
<dbReference type="Pfam" id="PF07679">
    <property type="entry name" value="I-set"/>
    <property type="match status" value="2"/>
</dbReference>
<dbReference type="EMBL" id="JAAKFY010000015">
    <property type="protein sequence ID" value="KAF3845404.1"/>
    <property type="molecule type" value="Genomic_DNA"/>
</dbReference>
<dbReference type="PANTHER" id="PTHR13723:SF281">
    <property type="entry name" value="PAPILIN"/>
    <property type="match status" value="1"/>
</dbReference>
<dbReference type="SMART" id="SM00409">
    <property type="entry name" value="IG"/>
    <property type="match status" value="3"/>
</dbReference>
<name>A0A7J5Y7J5_DISMA</name>
<dbReference type="InterPro" id="IPR003598">
    <property type="entry name" value="Ig_sub2"/>
</dbReference>
<feature type="compositionally biased region" description="Polar residues" evidence="6">
    <location>
        <begin position="615"/>
        <end position="645"/>
    </location>
</feature>
<dbReference type="AlphaFoldDB" id="A0A7J5Y7J5"/>